<reference evidence="15" key="3">
    <citation type="submission" date="2019-03" db="EMBL/GenBank/DDBJ databases">
        <authorList>
            <person name="Warren W.C."/>
            <person name="Johnson G.S."/>
        </authorList>
    </citation>
    <scope>NUCLEOTIDE SEQUENCE [LARGE SCALE GENOMIC DNA]</scope>
    <source>
        <strain evidence="15">Basenji</strain>
    </source>
</reference>
<dbReference type="Pfam" id="PF00054">
    <property type="entry name" value="Laminin_G_1"/>
    <property type="match status" value="1"/>
</dbReference>
<reference evidence="14 17" key="1">
    <citation type="journal article" date="2005" name="Nature">
        <title>Genome sequence, comparative analysis and haplotype structure of the domestic dog.</title>
        <authorList>
            <consortium name="Broad Sequencing Platform"/>
            <person name="Lindblad-Toh K."/>
            <person name="Wade C.M."/>
            <person name="Mikkelsen T.S."/>
            <person name="Karlsson E.K."/>
            <person name="Jaffe D.B."/>
            <person name="Kamal M."/>
            <person name="Clamp M."/>
            <person name="Chang J.L."/>
            <person name="Kulbokas E.J. III"/>
            <person name="Zody M.C."/>
            <person name="Mauceli E."/>
            <person name="Xie X."/>
            <person name="Breen M."/>
            <person name="Wayne R.K."/>
            <person name="Ostrander E.A."/>
            <person name="Ponting C.P."/>
            <person name="Galibert F."/>
            <person name="Smith D.R."/>
            <person name="DeJong P.J."/>
            <person name="Kirkness E."/>
            <person name="Alvarez P."/>
            <person name="Biagi T."/>
            <person name="Brockman W."/>
            <person name="Butler J."/>
            <person name="Chin C.W."/>
            <person name="Cook A."/>
            <person name="Cuff J."/>
            <person name="Daly M.J."/>
            <person name="DeCaprio D."/>
            <person name="Gnerre S."/>
            <person name="Grabherr M."/>
            <person name="Kellis M."/>
            <person name="Kleber M."/>
            <person name="Bardeleben C."/>
            <person name="Goodstadt L."/>
            <person name="Heger A."/>
            <person name="Hitte C."/>
            <person name="Kim L."/>
            <person name="Koepfli K.P."/>
            <person name="Parker H.G."/>
            <person name="Pollinger J.P."/>
            <person name="Searle S.M."/>
            <person name="Sutter N.B."/>
            <person name="Thomas R."/>
            <person name="Webber C."/>
            <person name="Baldwin J."/>
            <person name="Abebe A."/>
            <person name="Abouelleil A."/>
            <person name="Aftuck L."/>
            <person name="Ait-Zahra M."/>
            <person name="Aldredge T."/>
            <person name="Allen N."/>
            <person name="An P."/>
            <person name="Anderson S."/>
            <person name="Antoine C."/>
            <person name="Arachchi H."/>
            <person name="Aslam A."/>
            <person name="Ayotte L."/>
            <person name="Bachantsang P."/>
            <person name="Barry A."/>
            <person name="Bayul T."/>
            <person name="Benamara M."/>
            <person name="Berlin A."/>
            <person name="Bessette D."/>
            <person name="Blitshteyn B."/>
            <person name="Bloom T."/>
            <person name="Blye J."/>
            <person name="Boguslavskiy L."/>
            <person name="Bonnet C."/>
            <person name="Boukhgalter B."/>
            <person name="Brown A."/>
            <person name="Cahill P."/>
            <person name="Calixte N."/>
            <person name="Camarata J."/>
            <person name="Cheshatsang Y."/>
            <person name="Chu J."/>
            <person name="Citroen M."/>
            <person name="Collymore A."/>
            <person name="Cooke P."/>
            <person name="Dawoe T."/>
            <person name="Daza R."/>
            <person name="Decktor K."/>
            <person name="DeGray S."/>
            <person name="Dhargay N."/>
            <person name="Dooley K."/>
            <person name="Dooley K."/>
            <person name="Dorje P."/>
            <person name="Dorjee K."/>
            <person name="Dorris L."/>
            <person name="Duffey N."/>
            <person name="Dupes A."/>
            <person name="Egbiremolen O."/>
            <person name="Elong R."/>
            <person name="Falk J."/>
            <person name="Farina A."/>
            <person name="Faro S."/>
            <person name="Ferguson D."/>
            <person name="Ferreira P."/>
            <person name="Fisher S."/>
            <person name="FitzGerald M."/>
            <person name="Foley K."/>
            <person name="Foley C."/>
            <person name="Franke A."/>
            <person name="Friedrich D."/>
            <person name="Gage D."/>
            <person name="Garber M."/>
            <person name="Gearin G."/>
            <person name="Giannoukos G."/>
            <person name="Goode T."/>
            <person name="Goyette A."/>
            <person name="Graham J."/>
            <person name="Grandbois E."/>
            <person name="Gyaltsen K."/>
            <person name="Hafez N."/>
            <person name="Hagopian D."/>
            <person name="Hagos B."/>
            <person name="Hall J."/>
            <person name="Healy C."/>
            <person name="Hegarty R."/>
            <person name="Honan T."/>
            <person name="Horn A."/>
            <person name="Houde N."/>
            <person name="Hughes L."/>
            <person name="Hunnicutt L."/>
            <person name="Husby M."/>
            <person name="Jester B."/>
            <person name="Jones C."/>
            <person name="Kamat A."/>
            <person name="Kanga B."/>
            <person name="Kells C."/>
            <person name="Khazanovich D."/>
            <person name="Kieu A.C."/>
            <person name="Kisner P."/>
            <person name="Kumar M."/>
            <person name="Lance K."/>
            <person name="Landers T."/>
            <person name="Lara M."/>
            <person name="Lee W."/>
            <person name="Leger J.P."/>
            <person name="Lennon N."/>
            <person name="Leuper L."/>
            <person name="LeVine S."/>
            <person name="Liu J."/>
            <person name="Liu X."/>
            <person name="Lokyitsang Y."/>
            <person name="Lokyitsang T."/>
            <person name="Lui A."/>
            <person name="Macdonald J."/>
            <person name="Major J."/>
            <person name="Marabella R."/>
            <person name="Maru K."/>
            <person name="Matthews C."/>
            <person name="McDonough S."/>
            <person name="Mehta T."/>
            <person name="Meldrim J."/>
            <person name="Melnikov A."/>
            <person name="Meneus L."/>
            <person name="Mihalev A."/>
            <person name="Mihova T."/>
            <person name="Miller K."/>
            <person name="Mittelman R."/>
            <person name="Mlenga V."/>
            <person name="Mulrain L."/>
            <person name="Munson G."/>
            <person name="Navidi A."/>
            <person name="Naylor J."/>
            <person name="Nguyen T."/>
            <person name="Nguyen N."/>
            <person name="Nguyen C."/>
            <person name="Nguyen T."/>
            <person name="Nicol R."/>
            <person name="Norbu N."/>
            <person name="Norbu C."/>
            <person name="Novod N."/>
            <person name="Nyima T."/>
            <person name="Olandt P."/>
            <person name="O'Neill B."/>
            <person name="O'Neill K."/>
            <person name="Osman S."/>
            <person name="Oyono L."/>
            <person name="Patti C."/>
            <person name="Perrin D."/>
            <person name="Phunkhang P."/>
            <person name="Pierre F."/>
            <person name="Priest M."/>
            <person name="Rachupka A."/>
            <person name="Raghuraman S."/>
            <person name="Rameau R."/>
            <person name="Ray V."/>
            <person name="Raymond C."/>
            <person name="Rege F."/>
            <person name="Rise C."/>
            <person name="Rogers J."/>
            <person name="Rogov P."/>
            <person name="Sahalie J."/>
            <person name="Settipalli S."/>
            <person name="Sharpe T."/>
            <person name="Shea T."/>
            <person name="Sheehan M."/>
            <person name="Sherpa N."/>
            <person name="Shi J."/>
            <person name="Shih D."/>
            <person name="Sloan J."/>
            <person name="Smith C."/>
            <person name="Sparrow T."/>
            <person name="Stalker J."/>
            <person name="Stange-Thomann N."/>
            <person name="Stavropoulos S."/>
            <person name="Stone C."/>
            <person name="Stone S."/>
            <person name="Sykes S."/>
            <person name="Tchuinga P."/>
            <person name="Tenzing P."/>
            <person name="Tesfaye S."/>
            <person name="Thoulutsang D."/>
            <person name="Thoulutsang Y."/>
            <person name="Topham K."/>
            <person name="Topping I."/>
            <person name="Tsamla T."/>
            <person name="Vassiliev H."/>
            <person name="Venkataraman V."/>
            <person name="Vo A."/>
            <person name="Wangchuk T."/>
            <person name="Wangdi T."/>
            <person name="Weiand M."/>
            <person name="Wilkinson J."/>
            <person name="Wilson A."/>
            <person name="Yadav S."/>
            <person name="Yang S."/>
            <person name="Yang X."/>
            <person name="Young G."/>
            <person name="Yu Q."/>
            <person name="Zainoun J."/>
            <person name="Zembek L."/>
            <person name="Zimmer A."/>
            <person name="Lander E.S."/>
        </authorList>
    </citation>
    <scope>NUCLEOTIDE SEQUENCE [LARGE SCALE GENOMIC DNA]</scope>
    <source>
        <strain evidence="14">Boxer</strain>
    </source>
</reference>
<keyword evidence="7" id="KW-0446">Lipid-binding</keyword>
<evidence type="ECO:0000256" key="11">
    <source>
        <dbReference type="ARBA" id="ARBA00040510"/>
    </source>
</evidence>
<evidence type="ECO:0000313" key="14">
    <source>
        <dbReference type="Ensembl" id="ENSCAFP00000047430.1"/>
    </source>
</evidence>
<keyword evidence="5" id="KW-0732">Signal</keyword>
<evidence type="ECO:0000256" key="8">
    <source>
        <dbReference type="ARBA" id="ARBA00023157"/>
    </source>
</evidence>
<organism evidence="15 18">
    <name type="scientific">Canis lupus familiaris</name>
    <name type="common">Dog</name>
    <name type="synonym">Canis familiaris</name>
    <dbReference type="NCBI Taxonomy" id="9615"/>
    <lineage>
        <taxon>Eukaryota</taxon>
        <taxon>Metazoa</taxon>
        <taxon>Chordata</taxon>
        <taxon>Craniata</taxon>
        <taxon>Vertebrata</taxon>
        <taxon>Euteleostomi</taxon>
        <taxon>Mammalia</taxon>
        <taxon>Eutheria</taxon>
        <taxon>Laurasiatheria</taxon>
        <taxon>Carnivora</taxon>
        <taxon>Caniformia</taxon>
        <taxon>Canidae</taxon>
        <taxon>Canis</taxon>
    </lineage>
</organism>
<evidence type="ECO:0000256" key="1">
    <source>
        <dbReference type="ARBA" id="ARBA00004613"/>
    </source>
</evidence>
<reference evidence="15" key="4">
    <citation type="submission" date="2025-05" db="UniProtKB">
        <authorList>
            <consortium name="Ensembl"/>
        </authorList>
    </citation>
    <scope>IDENTIFICATION</scope>
</reference>
<protein>
    <recommendedName>
        <fullName evidence="11">Sex hormone-binding globulin</fullName>
    </recommendedName>
</protein>
<dbReference type="InterPro" id="IPR001791">
    <property type="entry name" value="Laminin_G"/>
</dbReference>
<dbReference type="Ensembl" id="ENSCAFT00030030431.1">
    <property type="protein sequence ID" value="ENSCAFP00030026542.1"/>
    <property type="gene ID" value="ENSCAFG00030016250.1"/>
</dbReference>
<comment type="function">
    <text evidence="10">Functions as an androgen transport protein, but may also be involved in receptor mediated processes. Each dimer binds one molecule of steroid. Specific for 5-alpha-dihydrotestosterone, testosterone, and 17-beta-estradiol. Regulates the plasma metabolic clearance rate of steroid hormones by controlling their plasma concentration.</text>
</comment>
<evidence type="ECO:0000256" key="2">
    <source>
        <dbReference type="ARBA" id="ARBA00011738"/>
    </source>
</evidence>
<dbReference type="Proteomes" id="UP000694542">
    <property type="component" value="Chromosome 5"/>
</dbReference>
<evidence type="ECO:0000313" key="16">
    <source>
        <dbReference type="Ensembl" id="ENSCAFP00040009872.1"/>
    </source>
</evidence>
<evidence type="ECO:0000313" key="18">
    <source>
        <dbReference type="Proteomes" id="UP000694429"/>
    </source>
</evidence>
<dbReference type="InterPro" id="IPR051145">
    <property type="entry name" value="GAS-SHBG-PROS"/>
</dbReference>
<dbReference type="Ensembl" id="ENSCAFT00000074625.2">
    <property type="protein sequence ID" value="ENSCAFP00000047430.1"/>
    <property type="gene ID" value="ENSCAFG00000016692.5"/>
</dbReference>
<proteinExistence type="predicted"/>
<keyword evidence="8" id="KW-1015">Disulfide bond</keyword>
<dbReference type="PANTHER" id="PTHR24040">
    <property type="entry name" value="LAMININ G-LIKE DOMAIN-CONTAINING PROTEIN"/>
    <property type="match status" value="1"/>
</dbReference>
<evidence type="ECO:0000256" key="12">
    <source>
        <dbReference type="PROSITE-ProRule" id="PRU00122"/>
    </source>
</evidence>
<evidence type="ECO:0000256" key="3">
    <source>
        <dbReference type="ARBA" id="ARBA00022525"/>
    </source>
</evidence>
<dbReference type="GO" id="GO:0005496">
    <property type="term" value="F:steroid binding"/>
    <property type="evidence" value="ECO:0007669"/>
    <property type="project" value="UniProtKB-KW"/>
</dbReference>
<evidence type="ECO:0000256" key="5">
    <source>
        <dbReference type="ARBA" id="ARBA00022729"/>
    </source>
</evidence>
<sequence>MTFNFTKIKKSSSSFELRTWDPEGVIFYGDTNSKDDWFVLGLRDGRPEIQLHNHLAQLTVGAGPRLDDGTWHQLVPALDGCVRQGNWLDPQAQTSESTPASSLRSCAVQSQPGTFFPPGTRAEFSLQDIPQPHAEPWAFSLDLGLQLAAGSGHLLALGTPENPSWLSLYLQDQKMVLSSGSGLELDLPLVLGLPLQLKLAVSRVILTQGYKKEILALPALHLGFLLNLWAQPQGFLFLGALPGEASSASFCLDGLWAQGQKLDMDRALRRSQDIWTHSCPQIPSNGTDTTH</sequence>
<keyword evidence="6" id="KW-0677">Repeat</keyword>
<evidence type="ECO:0000256" key="7">
    <source>
        <dbReference type="ARBA" id="ARBA00023121"/>
    </source>
</evidence>
<keyword evidence="9" id="KW-0325">Glycoprotein</keyword>
<reference evidence="16" key="2">
    <citation type="submission" date="2018-10" db="EMBL/GenBank/DDBJ databases">
        <title>De novo assembly of a Great Dane genome.</title>
        <authorList>
            <person name="Kidd J.M."/>
            <person name="Pendleton A.L."/>
            <person name="Shen F."/>
            <person name="Emery S."/>
        </authorList>
    </citation>
    <scope>NUCLEOTIDE SEQUENCE [LARGE SCALE GENOMIC DNA]</scope>
    <source>
        <strain evidence="16">Great Dane</strain>
    </source>
</reference>
<evidence type="ECO:0000256" key="10">
    <source>
        <dbReference type="ARBA" id="ARBA00037620"/>
    </source>
</evidence>
<evidence type="ECO:0000259" key="13">
    <source>
        <dbReference type="PROSITE" id="PS50025"/>
    </source>
</evidence>
<dbReference type="GO" id="GO:0005576">
    <property type="term" value="C:extracellular region"/>
    <property type="evidence" value="ECO:0007669"/>
    <property type="project" value="UniProtKB-SubCell"/>
</dbReference>
<evidence type="ECO:0000313" key="17">
    <source>
        <dbReference type="Proteomes" id="UP000002254"/>
    </source>
</evidence>
<dbReference type="AlphaFoldDB" id="A0A8C0NWV1"/>
<gene>
    <name evidence="15" type="primary">SHBG</name>
</gene>
<dbReference type="CDD" id="cd00110">
    <property type="entry name" value="LamG"/>
    <property type="match status" value="1"/>
</dbReference>
<dbReference type="OrthoDB" id="6275838at2759"/>
<evidence type="ECO:0000313" key="15">
    <source>
        <dbReference type="Ensembl" id="ENSCAFP00030026542.1"/>
    </source>
</evidence>
<dbReference type="PANTHER" id="PTHR24040:SF3">
    <property type="entry name" value="SEX HORMONE-BINDING GLOBULIN"/>
    <property type="match status" value="1"/>
</dbReference>
<dbReference type="Gene3D" id="2.60.120.200">
    <property type="match status" value="3"/>
</dbReference>
<comment type="subcellular location">
    <subcellularLocation>
        <location evidence="1">Secreted</location>
    </subcellularLocation>
</comment>
<accession>A0A8C0NWV1</accession>
<feature type="domain" description="Laminin G" evidence="13">
    <location>
        <begin position="1"/>
        <end position="279"/>
    </location>
</feature>
<evidence type="ECO:0000256" key="6">
    <source>
        <dbReference type="ARBA" id="ARBA00022737"/>
    </source>
</evidence>
<dbReference type="InterPro" id="IPR013320">
    <property type="entry name" value="ConA-like_dom_sf"/>
</dbReference>
<dbReference type="Proteomes" id="UP000002254">
    <property type="component" value="Chromosome 5"/>
</dbReference>
<comment type="subunit">
    <text evidence="2">Homodimer.</text>
</comment>
<dbReference type="PROSITE" id="PS50025">
    <property type="entry name" value="LAM_G_DOMAIN"/>
    <property type="match status" value="1"/>
</dbReference>
<dbReference type="Proteomes" id="UP000694429">
    <property type="component" value="Chromosome 5"/>
</dbReference>
<evidence type="ECO:0000256" key="4">
    <source>
        <dbReference type="ARBA" id="ARBA00022665"/>
    </source>
</evidence>
<dbReference type="FunFam" id="2.60.120.200:FF:000554">
    <property type="entry name" value="Sex hormone binding globulin"/>
    <property type="match status" value="1"/>
</dbReference>
<dbReference type="Ensembl" id="ENSCAFT00040011391.1">
    <property type="protein sequence ID" value="ENSCAFP00040009872.1"/>
    <property type="gene ID" value="ENSCAFG00040005860.1"/>
</dbReference>
<name>A0A8C0NWV1_CANLF</name>
<comment type="caution">
    <text evidence="12">Lacks conserved residue(s) required for the propagation of feature annotation.</text>
</comment>
<keyword evidence="4" id="KW-0754">Steroid-binding</keyword>
<evidence type="ECO:0000256" key="9">
    <source>
        <dbReference type="ARBA" id="ARBA00023180"/>
    </source>
</evidence>
<keyword evidence="3" id="KW-0964">Secreted</keyword>
<dbReference type="SUPFAM" id="SSF49899">
    <property type="entry name" value="Concanavalin A-like lectins/glucanases"/>
    <property type="match status" value="2"/>
</dbReference>